<evidence type="ECO:0000313" key="7">
    <source>
        <dbReference type="Proteomes" id="UP000243525"/>
    </source>
</evidence>
<gene>
    <name evidence="6" type="ORF">C8N47_10516</name>
</gene>
<dbReference type="PANTHER" id="PTHR36985">
    <property type="entry name" value="TRANSLOCATION AND ASSEMBLY MODULE SUBUNIT TAMB"/>
    <property type="match status" value="1"/>
</dbReference>
<name>A0A2T5C361_9BACT</name>
<dbReference type="EMBL" id="QAAD01000005">
    <property type="protein sequence ID" value="PTN09176.1"/>
    <property type="molecule type" value="Genomic_DNA"/>
</dbReference>
<organism evidence="6 7">
    <name type="scientific">Mangrovibacterium marinum</name>
    <dbReference type="NCBI Taxonomy" id="1639118"/>
    <lineage>
        <taxon>Bacteria</taxon>
        <taxon>Pseudomonadati</taxon>
        <taxon>Bacteroidota</taxon>
        <taxon>Bacteroidia</taxon>
        <taxon>Marinilabiliales</taxon>
        <taxon>Prolixibacteraceae</taxon>
        <taxon>Mangrovibacterium</taxon>
    </lineage>
</organism>
<evidence type="ECO:0000313" key="6">
    <source>
        <dbReference type="EMBL" id="PTN09176.1"/>
    </source>
</evidence>
<comment type="subcellular location">
    <subcellularLocation>
        <location evidence="1">Membrane</location>
        <topology evidence="1">Single-pass membrane protein</topology>
    </subcellularLocation>
</comment>
<accession>A0A2T5C361</accession>
<protein>
    <submittedName>
        <fullName evidence="6">Uncharacterized protein DUF490</fullName>
    </submittedName>
</protein>
<proteinExistence type="predicted"/>
<dbReference type="RefSeq" id="WP_107821584.1">
    <property type="nucleotide sequence ID" value="NZ_QAAD01000005.1"/>
</dbReference>
<evidence type="ECO:0000256" key="2">
    <source>
        <dbReference type="ARBA" id="ARBA00022692"/>
    </source>
</evidence>
<keyword evidence="2" id="KW-0812">Transmembrane</keyword>
<keyword evidence="4" id="KW-0472">Membrane</keyword>
<dbReference type="InterPro" id="IPR007452">
    <property type="entry name" value="TamB_C"/>
</dbReference>
<reference evidence="6 7" key="1">
    <citation type="submission" date="2018-04" db="EMBL/GenBank/DDBJ databases">
        <title>Genomic Encyclopedia of Archaeal and Bacterial Type Strains, Phase II (KMG-II): from individual species to whole genera.</title>
        <authorList>
            <person name="Goeker M."/>
        </authorList>
    </citation>
    <scope>NUCLEOTIDE SEQUENCE [LARGE SCALE GENOMIC DNA]</scope>
    <source>
        <strain evidence="6 7">DSM 28823</strain>
    </source>
</reference>
<dbReference type="Pfam" id="PF04357">
    <property type="entry name" value="TamB"/>
    <property type="match status" value="1"/>
</dbReference>
<feature type="domain" description="Translocation and assembly module TamB C-terminal" evidence="5">
    <location>
        <begin position="993"/>
        <end position="1430"/>
    </location>
</feature>
<sequence length="1448" mass="163976">MLLLAAYLAFQTSAVQTFIVRHITTELSKTLNTEVSVKRVNISFFSKVILKGVYIGDQQQDTLLYIDDLVANIDALKFKKKTIDLSSVSLLGTKFRLSTNEEHLPNYSFLLDHLRKTSAKKDSGSWEITCRNFLFDRAQVGYSYFRQHDKNLIDLRNIHLEISDFALDKDSIYFRINHLNLDDNKLLKLENLNAEFTSRKRLIKLTNLRVKTNQSQITKADFTFDQRALKKGDDFANSQIDLNLEAATINLADLGNFIPQLKSYQQELKLSGHVFGKITELRGRNLHFSTGRSTAINCNFYLNGLPDLAQTFIQLDLQNSAIDFRDISGILSTNQLIAQSPRLAAIFNDAGLIRYHGNFTGFLSDFVAYGSIRSDFGRIDTDLSFKPDENKHQQVNIAGHLRTYNFNLGKFTQSPQIGRFTFAGQVDGNYNSRRNAFNAAVKGRIDSIAIRDYSYRKINLDGLIQEQKFEGQVSIDDPNLNCLFSGKIDNDPGKPAYDFELMLNKADLVALKLDKSHQKSDLSLHVNANFSGKNIDEIKGTINVNDGSYSSGQDTILLNSLAVETSSGDQNSLKLKSDFLDVDIEGSYRFNLLPQSLQNLLHFYLPSSGASWRQTAANNIFKVDAEIKNVEPLMRVFSPKLQITSGYVTGSIDESQNKIDLYSEIAAIQYADLSLKGYSLSVRSGEQLEIKSRAEELNYADKQKLYNLALLATANDDQMKAKFVWNNYDILTYSGEVESDVYFSRKEDGTSHIDLKIAPSKIYIADTLWQIRPAAIAIDSSRIEVDNLMLSHKNQFISFNGVISNNEEDQIDMRINQFKLENLNLLTGDKNKLKGMLDGTISFIDLYKRPLFLSDIKLKDFNYNNTPAGNISMLSKWDRPSQSIQSELIVDNDTRQTLYGYGSYFPINDSLDFTINADALSLSLLNTVMGSSFENIHGSASGELKIKGGLDKIEMYGDMMGINAGLALKHLQVSYYFTNLVKFRGDSMIFDNIEIQDFEGHTGIFNGSIRHDNFSNMDYNLSIRSNDLLVMNTTPQINPRFYGKAYASGLVKITGHGARVFIDGTARTLSQTAINIALDYEEEAQEYDFIRFVSHKAEEEKAVFIRQRPDESAVNMNFNLNLTPDAHFQLVYNSSIGDVIRAQGTGNMQLKIDPDFNIELYGDYLVDRGDYLFTLKNVINKKFEIERGGKIQWNGDPYDANIDVNAIYRLKASLNELFVNSTETVDYTQRVPVVCRISLKDNLNSPDISFGIEFPSAEDRIKEEVKQFMSTDEDMNKQILSLLVMGRFYTPEYLRGSYEAQNPNLVGTTASELFSNQLSNWLSQISNDFDIGVNYRPGNQITDDEIELALSTQFFNDRVTVNGNISNNTNQTGTTTTNSNSSFIGDFDVNVKLTNNGKLQLKAYNHSNNNIIYETSPYKQGIGLSYRENYDSFEELWQKFLKLFRRKK</sequence>
<keyword evidence="3" id="KW-1133">Transmembrane helix</keyword>
<dbReference type="GO" id="GO:0005886">
    <property type="term" value="C:plasma membrane"/>
    <property type="evidence" value="ECO:0007669"/>
    <property type="project" value="InterPro"/>
</dbReference>
<evidence type="ECO:0000256" key="3">
    <source>
        <dbReference type="ARBA" id="ARBA00022989"/>
    </source>
</evidence>
<evidence type="ECO:0000259" key="5">
    <source>
        <dbReference type="Pfam" id="PF04357"/>
    </source>
</evidence>
<dbReference type="PANTHER" id="PTHR36985:SF1">
    <property type="entry name" value="TRANSLOCATION AND ASSEMBLY MODULE SUBUNIT TAMB"/>
    <property type="match status" value="1"/>
</dbReference>
<dbReference type="Proteomes" id="UP000243525">
    <property type="component" value="Unassembled WGS sequence"/>
</dbReference>
<evidence type="ECO:0000256" key="1">
    <source>
        <dbReference type="ARBA" id="ARBA00004167"/>
    </source>
</evidence>
<keyword evidence="7" id="KW-1185">Reference proteome</keyword>
<dbReference type="OrthoDB" id="680700at2"/>
<comment type="caution">
    <text evidence="6">The sequence shown here is derived from an EMBL/GenBank/DDBJ whole genome shotgun (WGS) entry which is preliminary data.</text>
</comment>
<dbReference type="GO" id="GO:0009306">
    <property type="term" value="P:protein secretion"/>
    <property type="evidence" value="ECO:0007669"/>
    <property type="project" value="InterPro"/>
</dbReference>
<evidence type="ECO:0000256" key="4">
    <source>
        <dbReference type="ARBA" id="ARBA00023136"/>
    </source>
</evidence>